<reference evidence="1" key="1">
    <citation type="submission" date="2022-07" db="EMBL/GenBank/DDBJ databases">
        <title>Chromosome-level genome of Muraenolepis orangiensis.</title>
        <authorList>
            <person name="Kim J."/>
        </authorList>
    </citation>
    <scope>NUCLEOTIDE SEQUENCE</scope>
    <source>
        <strain evidence="1">KU_S4_2022</strain>
        <tissue evidence="1">Muscle</tissue>
    </source>
</reference>
<dbReference type="OrthoDB" id="5865526at2759"/>
<dbReference type="Proteomes" id="UP001148018">
    <property type="component" value="Unassembled WGS sequence"/>
</dbReference>
<comment type="caution">
    <text evidence="1">The sequence shown here is derived from an EMBL/GenBank/DDBJ whole genome shotgun (WGS) entry which is preliminary data.</text>
</comment>
<sequence>MAALREIWQRGASDLEGQQQQQLWKLLIGYQGCFSWEEEELGQTPLVQHSINTMPIRQRPQCLPLGRQEAAERALVA</sequence>
<evidence type="ECO:0000313" key="1">
    <source>
        <dbReference type="EMBL" id="KAJ3599073.1"/>
    </source>
</evidence>
<evidence type="ECO:0000313" key="2">
    <source>
        <dbReference type="Proteomes" id="UP001148018"/>
    </source>
</evidence>
<name>A0A9Q0E4S2_9TELE</name>
<protein>
    <submittedName>
        <fullName evidence="1">Uncharacterized protein</fullName>
    </submittedName>
</protein>
<accession>A0A9Q0E4S2</accession>
<proteinExistence type="predicted"/>
<gene>
    <name evidence="1" type="ORF">NHX12_033036</name>
</gene>
<organism evidence="1 2">
    <name type="scientific">Muraenolepis orangiensis</name>
    <name type="common">Patagonian moray cod</name>
    <dbReference type="NCBI Taxonomy" id="630683"/>
    <lineage>
        <taxon>Eukaryota</taxon>
        <taxon>Metazoa</taxon>
        <taxon>Chordata</taxon>
        <taxon>Craniata</taxon>
        <taxon>Vertebrata</taxon>
        <taxon>Euteleostomi</taxon>
        <taxon>Actinopterygii</taxon>
        <taxon>Neopterygii</taxon>
        <taxon>Teleostei</taxon>
        <taxon>Neoteleostei</taxon>
        <taxon>Acanthomorphata</taxon>
        <taxon>Zeiogadaria</taxon>
        <taxon>Gadariae</taxon>
        <taxon>Gadiformes</taxon>
        <taxon>Muraenolepidoidei</taxon>
        <taxon>Muraenolepididae</taxon>
        <taxon>Muraenolepis</taxon>
    </lineage>
</organism>
<dbReference type="EMBL" id="JANIIK010000048">
    <property type="protein sequence ID" value="KAJ3599073.1"/>
    <property type="molecule type" value="Genomic_DNA"/>
</dbReference>
<keyword evidence="2" id="KW-1185">Reference proteome</keyword>
<dbReference type="AlphaFoldDB" id="A0A9Q0E4S2"/>